<keyword evidence="10" id="KW-1185">Reference proteome</keyword>
<dbReference type="InterPro" id="IPR023827">
    <property type="entry name" value="Peptidase_S8_Asp-AS"/>
</dbReference>
<dbReference type="InterPro" id="IPR015500">
    <property type="entry name" value="Peptidase_S8_subtilisin-rel"/>
</dbReference>
<dbReference type="OrthoDB" id="9798386at2"/>
<keyword evidence="2 6" id="KW-0645">Protease</keyword>
<dbReference type="SUPFAM" id="SSF52743">
    <property type="entry name" value="Subtilisin-like"/>
    <property type="match status" value="1"/>
</dbReference>
<evidence type="ECO:0000313" key="9">
    <source>
        <dbReference type="EMBL" id="RUT09965.1"/>
    </source>
</evidence>
<proteinExistence type="inferred from homology"/>
<keyword evidence="3 6" id="KW-0378">Hydrolase</keyword>
<evidence type="ECO:0000256" key="6">
    <source>
        <dbReference type="PROSITE-ProRule" id="PRU01240"/>
    </source>
</evidence>
<dbReference type="PANTHER" id="PTHR43806">
    <property type="entry name" value="PEPTIDASE S8"/>
    <property type="match status" value="1"/>
</dbReference>
<name>A0A433VV47_9CYAN</name>
<dbReference type="PROSITE" id="PS51892">
    <property type="entry name" value="SUBTILASE"/>
    <property type="match status" value="1"/>
</dbReference>
<evidence type="ECO:0000259" key="8">
    <source>
        <dbReference type="Pfam" id="PF00082"/>
    </source>
</evidence>
<dbReference type="PRINTS" id="PR00723">
    <property type="entry name" value="SUBTILISIN"/>
</dbReference>
<dbReference type="InterPro" id="IPR050131">
    <property type="entry name" value="Peptidase_S8_subtilisin-like"/>
</dbReference>
<reference evidence="9" key="1">
    <citation type="submission" date="2018-12" db="EMBL/GenBank/DDBJ databases">
        <authorList>
            <person name="Will S."/>
            <person name="Neumann-Schaal M."/>
            <person name="Henke P."/>
        </authorList>
    </citation>
    <scope>NUCLEOTIDE SEQUENCE</scope>
    <source>
        <strain evidence="9">PCC 7102</strain>
    </source>
</reference>
<feature type="active site" description="Charge relay system" evidence="5 6">
    <location>
        <position position="391"/>
    </location>
</feature>
<evidence type="ECO:0000256" key="5">
    <source>
        <dbReference type="PIRSR" id="PIRSR615500-1"/>
    </source>
</evidence>
<evidence type="ECO:0000256" key="7">
    <source>
        <dbReference type="RuleBase" id="RU003355"/>
    </source>
</evidence>
<dbReference type="Proteomes" id="UP000271624">
    <property type="component" value="Unassembled WGS sequence"/>
</dbReference>
<comment type="caution">
    <text evidence="9">The sequence shown here is derived from an EMBL/GenBank/DDBJ whole genome shotgun (WGS) entry which is preliminary data.</text>
</comment>
<dbReference type="InterPro" id="IPR036852">
    <property type="entry name" value="Peptidase_S8/S53_dom_sf"/>
</dbReference>
<dbReference type="InterPro" id="IPR023828">
    <property type="entry name" value="Peptidase_S8_Ser-AS"/>
</dbReference>
<feature type="active site" description="Charge relay system" evidence="5 6">
    <location>
        <position position="175"/>
    </location>
</feature>
<evidence type="ECO:0000256" key="3">
    <source>
        <dbReference type="ARBA" id="ARBA00022801"/>
    </source>
</evidence>
<protein>
    <recommendedName>
        <fullName evidence="8">Peptidase S8/S53 domain-containing protein</fullName>
    </recommendedName>
</protein>
<gene>
    <name evidence="9" type="ORF">DSM106972_004600</name>
</gene>
<dbReference type="AlphaFoldDB" id="A0A433VV47"/>
<dbReference type="PROSITE" id="PS00137">
    <property type="entry name" value="SUBTILASE_HIS"/>
    <property type="match status" value="1"/>
</dbReference>
<dbReference type="GO" id="GO:0004252">
    <property type="term" value="F:serine-type endopeptidase activity"/>
    <property type="evidence" value="ECO:0007669"/>
    <property type="project" value="UniProtKB-UniRule"/>
</dbReference>
<feature type="domain" description="Peptidase S8/S53" evidence="8">
    <location>
        <begin position="166"/>
        <end position="441"/>
    </location>
</feature>
<dbReference type="InterPro" id="IPR022398">
    <property type="entry name" value="Peptidase_S8_His-AS"/>
</dbReference>
<dbReference type="RefSeq" id="WP_127078445.1">
    <property type="nucleotide sequence ID" value="NZ_RSCL01000001.1"/>
</dbReference>
<keyword evidence="4 6" id="KW-0720">Serine protease</keyword>
<reference evidence="9" key="2">
    <citation type="journal article" date="2019" name="Genome Biol. Evol.">
        <title>Day and night: Metabolic profiles and evolutionary relationships of six axenic non-marine cyanobacteria.</title>
        <authorList>
            <person name="Will S.E."/>
            <person name="Henke P."/>
            <person name="Boedeker C."/>
            <person name="Huang S."/>
            <person name="Brinkmann H."/>
            <person name="Rohde M."/>
            <person name="Jarek M."/>
            <person name="Friedl T."/>
            <person name="Seufert S."/>
            <person name="Schumacher M."/>
            <person name="Overmann J."/>
            <person name="Neumann-Schaal M."/>
            <person name="Petersen J."/>
        </authorList>
    </citation>
    <scope>NUCLEOTIDE SEQUENCE [LARGE SCALE GENOMIC DNA]</scope>
    <source>
        <strain evidence="9">PCC 7102</strain>
    </source>
</reference>
<dbReference type="GO" id="GO:0006508">
    <property type="term" value="P:proteolysis"/>
    <property type="evidence" value="ECO:0007669"/>
    <property type="project" value="UniProtKB-KW"/>
</dbReference>
<dbReference type="EMBL" id="RSCL01000001">
    <property type="protein sequence ID" value="RUT09965.1"/>
    <property type="molecule type" value="Genomic_DNA"/>
</dbReference>
<sequence length="453" mass="48958">MSIEHKISPAFDPFLAGLDEDDKRDAIVIYEAPQTEGLPKRGRLREIHNRLEKSQQRASIQKALQEEIFDHYQEASRDLGYSDDPLEISLIGSGTLPVATVEVTHKTLEALAEQPHVVAVLPNQSIHLIQPRRVEYADLVTQDNSESTTWGLNSLDIPKLWETSKGENVNVAVLDTGVYAAHPALNNRVKEFVVIDPLGRRITASPPFDSGQHGTHVCGTIAGGKTDKGVSIGVAPHANLLVAGVLIGNTTLRTLLEGISWAIETGADIINMSLGMSYYEPLFTEVLDILINQYGILPVVAVGNENHGNTSSPGNSYNAFSVGAIEKLSNNKHDVAFFSSGASLVFPDQEDAGRLVTKPDVVAPGTQIYSCIPPTRTPEGTYAYNYMDGTSMATPHVAGVAALLMAANPRASVIDIIRVLKETAKHPAGGTRRPDNRWGWGLIQPLEANSALK</sequence>
<comment type="similarity">
    <text evidence="1 6 7">Belongs to the peptidase S8 family.</text>
</comment>
<dbReference type="PROSITE" id="PS00138">
    <property type="entry name" value="SUBTILASE_SER"/>
    <property type="match status" value="1"/>
</dbReference>
<evidence type="ECO:0000256" key="1">
    <source>
        <dbReference type="ARBA" id="ARBA00011073"/>
    </source>
</evidence>
<accession>A0A433VV47</accession>
<dbReference type="PROSITE" id="PS00136">
    <property type="entry name" value="SUBTILASE_ASP"/>
    <property type="match status" value="1"/>
</dbReference>
<evidence type="ECO:0000256" key="4">
    <source>
        <dbReference type="ARBA" id="ARBA00022825"/>
    </source>
</evidence>
<dbReference type="Pfam" id="PF00082">
    <property type="entry name" value="Peptidase_S8"/>
    <property type="match status" value="1"/>
</dbReference>
<evidence type="ECO:0000256" key="2">
    <source>
        <dbReference type="ARBA" id="ARBA00022670"/>
    </source>
</evidence>
<dbReference type="Gene3D" id="3.40.50.200">
    <property type="entry name" value="Peptidase S8/S53 domain"/>
    <property type="match status" value="1"/>
</dbReference>
<dbReference type="InterPro" id="IPR000209">
    <property type="entry name" value="Peptidase_S8/S53_dom"/>
</dbReference>
<evidence type="ECO:0000313" key="10">
    <source>
        <dbReference type="Proteomes" id="UP000271624"/>
    </source>
</evidence>
<feature type="active site" description="Charge relay system" evidence="5 6">
    <location>
        <position position="213"/>
    </location>
</feature>
<dbReference type="PANTHER" id="PTHR43806:SF11">
    <property type="entry name" value="CEREVISIN-RELATED"/>
    <property type="match status" value="1"/>
</dbReference>
<organism evidence="9 10">
    <name type="scientific">Dulcicalothrix desertica PCC 7102</name>
    <dbReference type="NCBI Taxonomy" id="232991"/>
    <lineage>
        <taxon>Bacteria</taxon>
        <taxon>Bacillati</taxon>
        <taxon>Cyanobacteriota</taxon>
        <taxon>Cyanophyceae</taxon>
        <taxon>Nostocales</taxon>
        <taxon>Calotrichaceae</taxon>
        <taxon>Dulcicalothrix</taxon>
    </lineage>
</organism>